<keyword evidence="4" id="KW-1185">Reference proteome</keyword>
<feature type="transmembrane region" description="Helical" evidence="1">
    <location>
        <begin position="127"/>
        <end position="143"/>
    </location>
</feature>
<name>A0AA43GQI3_9CYAN</name>
<organism evidence="3 4">
    <name type="scientific">Chrysosporum bergii ANA360D</name>
    <dbReference type="NCBI Taxonomy" id="617107"/>
    <lineage>
        <taxon>Bacteria</taxon>
        <taxon>Bacillati</taxon>
        <taxon>Cyanobacteriota</taxon>
        <taxon>Cyanophyceae</taxon>
        <taxon>Nostocales</taxon>
        <taxon>Nodulariaceae</taxon>
        <taxon>Chrysosporum</taxon>
    </lineage>
</organism>
<dbReference type="Pfam" id="PF00350">
    <property type="entry name" value="Dynamin_N"/>
    <property type="match status" value="2"/>
</dbReference>
<dbReference type="Proteomes" id="UP001159387">
    <property type="component" value="Unassembled WGS sequence"/>
</dbReference>
<dbReference type="InterPro" id="IPR051943">
    <property type="entry name" value="TRAFAC_Dynamin-like_GTPase"/>
</dbReference>
<reference evidence="3 4" key="1">
    <citation type="journal article" date="2023" name="J. Phycol.">
        <title>Chrysosporum ovalisporum is synonymous with the true-branching cyanobacterium Umezakia natans (Nostocales/Aphanizomenonaceae).</title>
        <authorList>
            <person name="McGregor G.B."/>
            <person name="Sendall B.C."/>
            <person name="Niiyama Y."/>
            <person name="Tuji A."/>
            <person name="Willis A."/>
        </authorList>
    </citation>
    <scope>NUCLEOTIDE SEQUENCE [LARGE SCALE GENOMIC DNA]</scope>
    <source>
        <strain evidence="3 4">ANA360D</strain>
    </source>
</reference>
<dbReference type="InterPro" id="IPR027417">
    <property type="entry name" value="P-loop_NTPase"/>
</dbReference>
<proteinExistence type="predicted"/>
<evidence type="ECO:0000313" key="4">
    <source>
        <dbReference type="Proteomes" id="UP001159387"/>
    </source>
</evidence>
<dbReference type="EMBL" id="JANQDH010000013">
    <property type="protein sequence ID" value="MDH6059193.1"/>
    <property type="molecule type" value="Genomic_DNA"/>
</dbReference>
<dbReference type="PANTHER" id="PTHR43681">
    <property type="entry name" value="TRANSMEMBRANE GTPASE FZO"/>
    <property type="match status" value="1"/>
</dbReference>
<dbReference type="AlphaFoldDB" id="A0AA43GQI3"/>
<dbReference type="PANTHER" id="PTHR43681:SF1">
    <property type="entry name" value="SARCALUMENIN"/>
    <property type="match status" value="1"/>
</dbReference>
<keyword evidence="1" id="KW-0812">Transmembrane</keyword>
<comment type="caution">
    <text evidence="3">The sequence shown here is derived from an EMBL/GenBank/DDBJ whole genome shotgun (WGS) entry which is preliminary data.</text>
</comment>
<dbReference type="InterPro" id="IPR045063">
    <property type="entry name" value="Dynamin_N"/>
</dbReference>
<accession>A0AA43GQI3</accession>
<feature type="domain" description="Dynamin N-terminal" evidence="2">
    <location>
        <begin position="207"/>
        <end position="296"/>
    </location>
</feature>
<dbReference type="RefSeq" id="WP_280653209.1">
    <property type="nucleotide sequence ID" value="NZ_JANQDH010000013.1"/>
</dbReference>
<dbReference type="SUPFAM" id="SSF52540">
    <property type="entry name" value="P-loop containing nucleoside triphosphate hydrolases"/>
    <property type="match status" value="1"/>
</dbReference>
<evidence type="ECO:0000259" key="2">
    <source>
        <dbReference type="Pfam" id="PF00350"/>
    </source>
</evidence>
<protein>
    <submittedName>
        <fullName evidence="3">Dynamin family protein</fullName>
    </submittedName>
</protein>
<keyword evidence="1" id="KW-1133">Transmembrane helix</keyword>
<feature type="domain" description="Dynamin N-terminal" evidence="2">
    <location>
        <begin position="53"/>
        <end position="109"/>
    </location>
</feature>
<sequence>MTPANEHFSKIDQHIQFLEKILQKPSITNSARQELSQQLQKIKKRRADHNLYLAVIGEFSSGKSTFINALLRDDLLKTSALVATAIDTKISYGTSFKVQALFKHTRPKQFIKKPIEPSKKTNPKIKIAWFPSLIIWIPLMIWLSSISAVFLGLLLLPIIIVITTGINQSLKNKPTTRKLPVTSKMVTSNEVIEMGISPHQFVHMVTSEEELSRALDNVKIYHPANFLKSGIVIIDTPGTNAENEEHGKITKKVIETEADAAVIIIPAGQPLSTTLISFLSGPIYQYIHRCVFVISKMDTIRQKEQGRLIKNIEKRLMENLQIDNFLMIESAPQVVLDMLNPQEEIDDKQKPWHDKFVDLETRLYEYMISCREIAIAESVSRLLTQVFRQSEYHLQSQQEQYRRKQEAIEREVIRDLPSFTSEQYGECASMIENATNVAKSKVEKILSDCQENMESQIRGMIFATENKDELKNLLENRISPVFNNARSTLDTSLSSATRELNTSFNQVKKHFDQKFSQEYSKLKALSSNSNLTTIQAIQDNMQISTSSVMSVASEIGKEAGDQSGRNVGVGAGAALGTLILPGVGTVVGAVLGGIFGSLFGPSLSELKNRSWNELQPKINDYFRAAKTTVEQSLITYSQQMKNQLNSHIDTYVVTYQTIVNNMQQEQREEKERLYRLQQDIQADLLEISTRIKSLEIPNI</sequence>
<keyword evidence="1" id="KW-0472">Membrane</keyword>
<evidence type="ECO:0000313" key="3">
    <source>
        <dbReference type="EMBL" id="MDH6059193.1"/>
    </source>
</evidence>
<evidence type="ECO:0000256" key="1">
    <source>
        <dbReference type="SAM" id="Phobius"/>
    </source>
</evidence>
<feature type="transmembrane region" description="Helical" evidence="1">
    <location>
        <begin position="149"/>
        <end position="170"/>
    </location>
</feature>
<gene>
    <name evidence="3" type="ORF">NWP17_01835</name>
</gene>
<dbReference type="Gene3D" id="3.40.50.300">
    <property type="entry name" value="P-loop containing nucleotide triphosphate hydrolases"/>
    <property type="match status" value="2"/>
</dbReference>